<evidence type="ECO:0000313" key="7">
    <source>
        <dbReference type="EMBL" id="HEL65360.1"/>
    </source>
</evidence>
<evidence type="ECO:0000256" key="3">
    <source>
        <dbReference type="ARBA" id="ARBA00022630"/>
    </source>
</evidence>
<dbReference type="GO" id="GO:0016491">
    <property type="term" value="F:oxidoreductase activity"/>
    <property type="evidence" value="ECO:0007669"/>
    <property type="project" value="UniProtKB-KW"/>
</dbReference>
<reference evidence="7" key="1">
    <citation type="journal article" date="2020" name="mSystems">
        <title>Genome- and Community-Level Interaction Insights into Carbon Utilization and Element Cycling Functions of Hydrothermarchaeota in Hydrothermal Sediment.</title>
        <authorList>
            <person name="Zhou Z."/>
            <person name="Liu Y."/>
            <person name="Xu W."/>
            <person name="Pan J."/>
            <person name="Luo Z.H."/>
            <person name="Li M."/>
        </authorList>
    </citation>
    <scope>NUCLEOTIDE SEQUENCE [LARGE SCALE GENOMIC DNA]</scope>
    <source>
        <strain evidence="7">SpSt-300</strain>
    </source>
</reference>
<comment type="caution">
    <text evidence="7">The sequence shown here is derived from an EMBL/GenBank/DDBJ whole genome shotgun (WGS) entry which is preliminary data.</text>
</comment>
<keyword evidence="3" id="KW-0285">Flavoprotein</keyword>
<dbReference type="InterPro" id="IPR029479">
    <property type="entry name" value="Nitroreductase"/>
</dbReference>
<accession>A0A7C2IVG9</accession>
<dbReference type="Gene3D" id="3.40.109.10">
    <property type="entry name" value="NADH Oxidase"/>
    <property type="match status" value="1"/>
</dbReference>
<dbReference type="PANTHER" id="PTHR43673:SF2">
    <property type="entry name" value="NITROREDUCTASE"/>
    <property type="match status" value="1"/>
</dbReference>
<evidence type="ECO:0000259" key="6">
    <source>
        <dbReference type="Pfam" id="PF00881"/>
    </source>
</evidence>
<dbReference type="PANTHER" id="PTHR43673">
    <property type="entry name" value="NAD(P)H NITROREDUCTASE YDGI-RELATED"/>
    <property type="match status" value="1"/>
</dbReference>
<keyword evidence="4" id="KW-0288">FMN</keyword>
<sequence>MPAKIINVITQRTSVRQFTKEPVSREVLEQLLEAARWAPSAGNLQPWFFYVVIDENRKRCLAAAALGQGFVAEAPVVVVICAEPARSAQYYGDRGRHLYCLQDTAAATQNLLLAATAYGLGACWVGAFDENQVRQCLGIPAEFRPVALVPLGYPAAPVEKRPGRRGLDEIRKYL</sequence>
<keyword evidence="5" id="KW-0560">Oxidoreductase</keyword>
<evidence type="ECO:0000256" key="4">
    <source>
        <dbReference type="ARBA" id="ARBA00022643"/>
    </source>
</evidence>
<evidence type="ECO:0000256" key="2">
    <source>
        <dbReference type="ARBA" id="ARBA00007118"/>
    </source>
</evidence>
<gene>
    <name evidence="7" type="ORF">ENQ34_01580</name>
</gene>
<protein>
    <submittedName>
        <fullName evidence="7">Nitroreductase family protein</fullName>
    </submittedName>
</protein>
<dbReference type="AlphaFoldDB" id="A0A7C2IVG9"/>
<organism evidence="7">
    <name type="scientific">Ammonifex degensii</name>
    <dbReference type="NCBI Taxonomy" id="42838"/>
    <lineage>
        <taxon>Bacteria</taxon>
        <taxon>Bacillati</taxon>
        <taxon>Bacillota</taxon>
        <taxon>Clostridia</taxon>
        <taxon>Thermoanaerobacterales</taxon>
        <taxon>Thermoanaerobacteraceae</taxon>
        <taxon>Ammonifex</taxon>
    </lineage>
</organism>
<dbReference type="EMBL" id="DSMU01000103">
    <property type="protein sequence ID" value="HEL65360.1"/>
    <property type="molecule type" value="Genomic_DNA"/>
</dbReference>
<evidence type="ECO:0000256" key="1">
    <source>
        <dbReference type="ARBA" id="ARBA00001917"/>
    </source>
</evidence>
<dbReference type="InterPro" id="IPR000415">
    <property type="entry name" value="Nitroreductase-like"/>
</dbReference>
<dbReference type="SUPFAM" id="SSF55469">
    <property type="entry name" value="FMN-dependent nitroreductase-like"/>
    <property type="match status" value="1"/>
</dbReference>
<name>A0A7C2IVG9_9THEO</name>
<proteinExistence type="inferred from homology"/>
<comment type="cofactor">
    <cofactor evidence="1">
        <name>FMN</name>
        <dbReference type="ChEBI" id="CHEBI:58210"/>
    </cofactor>
</comment>
<evidence type="ECO:0000256" key="5">
    <source>
        <dbReference type="ARBA" id="ARBA00023002"/>
    </source>
</evidence>
<dbReference type="Pfam" id="PF00881">
    <property type="entry name" value="Nitroreductase"/>
    <property type="match status" value="1"/>
</dbReference>
<feature type="domain" description="Nitroreductase" evidence="6">
    <location>
        <begin position="9"/>
        <end position="65"/>
    </location>
</feature>
<comment type="similarity">
    <text evidence="2">Belongs to the nitroreductase family.</text>
</comment>